<evidence type="ECO:0000313" key="2">
    <source>
        <dbReference type="Proteomes" id="UP000799766"/>
    </source>
</evidence>
<dbReference type="Proteomes" id="UP000799766">
    <property type="component" value="Unassembled WGS sequence"/>
</dbReference>
<reference evidence="1" key="1">
    <citation type="journal article" date="2020" name="Stud. Mycol.">
        <title>101 Dothideomycetes genomes: a test case for predicting lifestyles and emergence of pathogens.</title>
        <authorList>
            <person name="Haridas S."/>
            <person name="Albert R."/>
            <person name="Binder M."/>
            <person name="Bloem J."/>
            <person name="Labutti K."/>
            <person name="Salamov A."/>
            <person name="Andreopoulos B."/>
            <person name="Baker S."/>
            <person name="Barry K."/>
            <person name="Bills G."/>
            <person name="Bluhm B."/>
            <person name="Cannon C."/>
            <person name="Castanera R."/>
            <person name="Culley D."/>
            <person name="Daum C."/>
            <person name="Ezra D."/>
            <person name="Gonzalez J."/>
            <person name="Henrissat B."/>
            <person name="Kuo A."/>
            <person name="Liang C."/>
            <person name="Lipzen A."/>
            <person name="Lutzoni F."/>
            <person name="Magnuson J."/>
            <person name="Mondo S."/>
            <person name="Nolan M."/>
            <person name="Ohm R."/>
            <person name="Pangilinan J."/>
            <person name="Park H.-J."/>
            <person name="Ramirez L."/>
            <person name="Alfaro M."/>
            <person name="Sun H."/>
            <person name="Tritt A."/>
            <person name="Yoshinaga Y."/>
            <person name="Zwiers L.-H."/>
            <person name="Turgeon B."/>
            <person name="Goodwin S."/>
            <person name="Spatafora J."/>
            <person name="Crous P."/>
            <person name="Grigoriev I."/>
        </authorList>
    </citation>
    <scope>NUCLEOTIDE SEQUENCE</scope>
    <source>
        <strain evidence="1">ATCC 16933</strain>
    </source>
</reference>
<protein>
    <submittedName>
        <fullName evidence="1">Uncharacterized protein</fullName>
    </submittedName>
</protein>
<dbReference type="OrthoDB" id="10265668at2759"/>
<sequence length="93" mass="11262">MSHPFWDKYLKFEKRVEATDRIFAALDLVVHIPLHQSTRYLEWHLQPLIPAQLTNWRHQKSSTISRKELASSRLIYARTQLETTKRWQFEQIT</sequence>
<organism evidence="1 2">
    <name type="scientific">Lineolata rhizophorae</name>
    <dbReference type="NCBI Taxonomy" id="578093"/>
    <lineage>
        <taxon>Eukaryota</taxon>
        <taxon>Fungi</taxon>
        <taxon>Dikarya</taxon>
        <taxon>Ascomycota</taxon>
        <taxon>Pezizomycotina</taxon>
        <taxon>Dothideomycetes</taxon>
        <taxon>Dothideomycetes incertae sedis</taxon>
        <taxon>Lineolatales</taxon>
        <taxon>Lineolataceae</taxon>
        <taxon>Lineolata</taxon>
    </lineage>
</organism>
<evidence type="ECO:0000313" key="1">
    <source>
        <dbReference type="EMBL" id="KAF2457113.1"/>
    </source>
</evidence>
<gene>
    <name evidence="1" type="ORF">BDY21DRAFT_371936</name>
</gene>
<proteinExistence type="predicted"/>
<dbReference type="AlphaFoldDB" id="A0A6A6P0X3"/>
<name>A0A6A6P0X3_9PEZI</name>
<dbReference type="EMBL" id="MU001681">
    <property type="protein sequence ID" value="KAF2457113.1"/>
    <property type="molecule type" value="Genomic_DNA"/>
</dbReference>
<accession>A0A6A6P0X3</accession>
<keyword evidence="2" id="KW-1185">Reference proteome</keyword>